<sequence length="218" mass="25562">MNEPKELEEMVEDESLGKTPLIRHENEKEDEITSLRGVVRRKDSGIELLNEKFKTATTDLKNCQQKLKMKTSLKASDKKIRRLERGFANLQEQLEGEVNSRKKWVHFKAAVKYSTIIENLQSSLAKLVNESKQKQVTIDKLRQEQDEVLKDKENLVNNFSRKIEALKSFQSELKRTIEKFTGRSERAHHIMQSLETYFLQLGKKRRYSEADCENNFTN</sequence>
<evidence type="ECO:0000313" key="4">
    <source>
        <dbReference type="Proteomes" id="UP001642540"/>
    </source>
</evidence>
<reference evidence="3 4" key="1">
    <citation type="submission" date="2024-08" db="EMBL/GenBank/DDBJ databases">
        <authorList>
            <person name="Cucini C."/>
            <person name="Frati F."/>
        </authorList>
    </citation>
    <scope>NUCLEOTIDE SEQUENCE [LARGE SCALE GENOMIC DNA]</scope>
</reference>
<feature type="coiled-coil region" evidence="1">
    <location>
        <begin position="46"/>
        <end position="158"/>
    </location>
</feature>
<accession>A0ABP1RHU0</accession>
<evidence type="ECO:0000313" key="3">
    <source>
        <dbReference type="EMBL" id="CAL8128567.1"/>
    </source>
</evidence>
<dbReference type="Proteomes" id="UP001642540">
    <property type="component" value="Unassembled WGS sequence"/>
</dbReference>
<keyword evidence="1" id="KW-0175">Coiled coil</keyword>
<evidence type="ECO:0000256" key="2">
    <source>
        <dbReference type="SAM" id="MobiDB-lite"/>
    </source>
</evidence>
<feature type="region of interest" description="Disordered" evidence="2">
    <location>
        <begin position="1"/>
        <end position="20"/>
    </location>
</feature>
<comment type="caution">
    <text evidence="3">The sequence shown here is derived from an EMBL/GenBank/DDBJ whole genome shotgun (WGS) entry which is preliminary data.</text>
</comment>
<dbReference type="EMBL" id="CAXLJM020000075">
    <property type="protein sequence ID" value="CAL8128567.1"/>
    <property type="molecule type" value="Genomic_DNA"/>
</dbReference>
<gene>
    <name evidence="3" type="ORF">ODALV1_LOCUS22332</name>
</gene>
<evidence type="ECO:0000256" key="1">
    <source>
        <dbReference type="SAM" id="Coils"/>
    </source>
</evidence>
<organism evidence="3 4">
    <name type="scientific">Orchesella dallaii</name>
    <dbReference type="NCBI Taxonomy" id="48710"/>
    <lineage>
        <taxon>Eukaryota</taxon>
        <taxon>Metazoa</taxon>
        <taxon>Ecdysozoa</taxon>
        <taxon>Arthropoda</taxon>
        <taxon>Hexapoda</taxon>
        <taxon>Collembola</taxon>
        <taxon>Entomobryomorpha</taxon>
        <taxon>Entomobryoidea</taxon>
        <taxon>Orchesellidae</taxon>
        <taxon>Orchesellinae</taxon>
        <taxon>Orchesella</taxon>
    </lineage>
</organism>
<dbReference type="Gene3D" id="1.10.287.1490">
    <property type="match status" value="1"/>
</dbReference>
<protein>
    <submittedName>
        <fullName evidence="3">Uncharacterized protein</fullName>
    </submittedName>
</protein>
<keyword evidence="4" id="KW-1185">Reference proteome</keyword>
<proteinExistence type="predicted"/>
<name>A0ABP1RHU0_9HEXA</name>